<dbReference type="RefSeq" id="XP_009847588.1">
    <property type="nucleotide sequence ID" value="XM_009849286.1"/>
</dbReference>
<dbReference type="HOGENOM" id="CLU_2868205_0_0_1"/>
<evidence type="ECO:0000313" key="3">
    <source>
        <dbReference type="Proteomes" id="UP000008065"/>
    </source>
</evidence>
<dbReference type="VEuPathDB" id="FungiDB:NEUTE1DRAFT_115663"/>
<feature type="region of interest" description="Disordered" evidence="1">
    <location>
        <begin position="42"/>
        <end position="64"/>
    </location>
</feature>
<dbReference type="Proteomes" id="UP000008065">
    <property type="component" value="Unassembled WGS sequence"/>
</dbReference>
<organism evidence="2 3">
    <name type="scientific">Neurospora tetrasperma (strain FGSC 2508 / ATCC MYA-4615 / P0657)</name>
    <dbReference type="NCBI Taxonomy" id="510951"/>
    <lineage>
        <taxon>Eukaryota</taxon>
        <taxon>Fungi</taxon>
        <taxon>Dikarya</taxon>
        <taxon>Ascomycota</taxon>
        <taxon>Pezizomycotina</taxon>
        <taxon>Sordariomycetes</taxon>
        <taxon>Sordariomycetidae</taxon>
        <taxon>Sordariales</taxon>
        <taxon>Sordariaceae</taxon>
        <taxon>Neurospora</taxon>
    </lineage>
</organism>
<reference evidence="3" key="1">
    <citation type="journal article" date="2011" name="Genetics">
        <title>Massive changes in genome architecture accompany the transition to self-fertility in the filamentous fungus Neurospora tetrasperma.</title>
        <authorList>
            <person name="Ellison C.E."/>
            <person name="Stajich J.E."/>
            <person name="Jacobson D.J."/>
            <person name="Natvig D.O."/>
            <person name="Lapidus A."/>
            <person name="Foster B."/>
            <person name="Aerts A."/>
            <person name="Riley R."/>
            <person name="Lindquist E.A."/>
            <person name="Grigoriev I.V."/>
            <person name="Taylor J.W."/>
        </authorList>
    </citation>
    <scope>NUCLEOTIDE SEQUENCE [LARGE SCALE GENOMIC DNA]</scope>
    <source>
        <strain evidence="3">FGSC 2508 / P0657</strain>
    </source>
</reference>
<evidence type="ECO:0000313" key="2">
    <source>
        <dbReference type="EMBL" id="EGO60268.1"/>
    </source>
</evidence>
<evidence type="ECO:0000256" key="1">
    <source>
        <dbReference type="SAM" id="MobiDB-lite"/>
    </source>
</evidence>
<dbReference type="EMBL" id="GL891302">
    <property type="protein sequence ID" value="EGO60268.1"/>
    <property type="molecule type" value="Genomic_DNA"/>
</dbReference>
<protein>
    <submittedName>
        <fullName evidence="2">Uncharacterized protein</fullName>
    </submittedName>
</protein>
<name>F8MBF6_NEUT8</name>
<dbReference type="KEGG" id="nte:NEUTE1DRAFT115663"/>
<proteinExistence type="predicted"/>
<keyword evidence="3" id="KW-1185">Reference proteome</keyword>
<gene>
    <name evidence="2" type="ORF">NEUTE1DRAFT_115663</name>
</gene>
<sequence>MGWGYLTHRVSQDSLMIFSVKGKARRRGNTTTRNQRTYWVDRSGRGHKGKYGKPNEEGNIIKFH</sequence>
<dbReference type="AlphaFoldDB" id="F8MBF6"/>
<accession>F8MBF6</accession>
<dbReference type="GeneID" id="20822819"/>